<name>A0A285R3Q9_9SPHN</name>
<keyword evidence="2 5" id="KW-0808">Transferase</keyword>
<dbReference type="NCBIfam" id="TIGR00536">
    <property type="entry name" value="hemK_fam"/>
    <property type="match status" value="1"/>
</dbReference>
<dbReference type="HAMAP" id="MF_02126">
    <property type="entry name" value="RF_methyltr_PrmC"/>
    <property type="match status" value="1"/>
</dbReference>
<keyword evidence="1 5" id="KW-0489">Methyltransferase</keyword>
<evidence type="ECO:0000256" key="4">
    <source>
        <dbReference type="ARBA" id="ARBA00048391"/>
    </source>
</evidence>
<dbReference type="InterPro" id="IPR050320">
    <property type="entry name" value="N5-glutamine_MTase"/>
</dbReference>
<comment type="catalytic activity">
    <reaction evidence="4 5">
        <text>L-glutaminyl-[peptide chain release factor] + S-adenosyl-L-methionine = N(5)-methyl-L-glutaminyl-[peptide chain release factor] + S-adenosyl-L-homocysteine + H(+)</text>
        <dbReference type="Rhea" id="RHEA:42896"/>
        <dbReference type="Rhea" id="RHEA-COMP:10271"/>
        <dbReference type="Rhea" id="RHEA-COMP:10272"/>
        <dbReference type="ChEBI" id="CHEBI:15378"/>
        <dbReference type="ChEBI" id="CHEBI:30011"/>
        <dbReference type="ChEBI" id="CHEBI:57856"/>
        <dbReference type="ChEBI" id="CHEBI:59789"/>
        <dbReference type="ChEBI" id="CHEBI:61891"/>
        <dbReference type="EC" id="2.1.1.297"/>
    </reaction>
</comment>
<feature type="binding site" evidence="5">
    <location>
        <begin position="117"/>
        <end position="121"/>
    </location>
    <ligand>
        <name>S-adenosyl-L-methionine</name>
        <dbReference type="ChEBI" id="CHEBI:59789"/>
    </ligand>
</feature>
<dbReference type="InterPro" id="IPR019874">
    <property type="entry name" value="RF_methyltr_PrmC"/>
</dbReference>
<proteinExistence type="inferred from homology"/>
<dbReference type="Pfam" id="PF05175">
    <property type="entry name" value="MTS"/>
    <property type="match status" value="1"/>
</dbReference>
<dbReference type="OrthoDB" id="9800643at2"/>
<keyword evidence="9" id="KW-1185">Reference proteome</keyword>
<dbReference type="GO" id="GO:0102559">
    <property type="term" value="F:peptide chain release factor N(5)-glutamine methyltransferase activity"/>
    <property type="evidence" value="ECO:0007669"/>
    <property type="project" value="UniProtKB-EC"/>
</dbReference>
<evidence type="ECO:0000256" key="3">
    <source>
        <dbReference type="ARBA" id="ARBA00022691"/>
    </source>
</evidence>
<evidence type="ECO:0000256" key="1">
    <source>
        <dbReference type="ARBA" id="ARBA00022603"/>
    </source>
</evidence>
<dbReference type="Pfam" id="PF17827">
    <property type="entry name" value="PrmC_N"/>
    <property type="match status" value="1"/>
</dbReference>
<reference evidence="8 9" key="1">
    <citation type="submission" date="2017-07" db="EMBL/GenBank/DDBJ databases">
        <authorList>
            <person name="Sun Z.S."/>
            <person name="Albrecht U."/>
            <person name="Echele G."/>
            <person name="Lee C.C."/>
        </authorList>
    </citation>
    <scope>NUCLEOTIDE SEQUENCE [LARGE SCALE GENOMIC DNA]</scope>
    <source>
        <strain evidence="8 9">CGMCC 1.12672</strain>
    </source>
</reference>
<gene>
    <name evidence="5" type="primary">prmC</name>
    <name evidence="8" type="ORF">SAMN06297144_3502</name>
</gene>
<feature type="binding site" evidence="5">
    <location>
        <position position="140"/>
    </location>
    <ligand>
        <name>S-adenosyl-L-methionine</name>
        <dbReference type="ChEBI" id="CHEBI:59789"/>
    </ligand>
</feature>
<dbReference type="Proteomes" id="UP000219494">
    <property type="component" value="Unassembled WGS sequence"/>
</dbReference>
<dbReference type="InterPro" id="IPR029063">
    <property type="entry name" value="SAM-dependent_MTases_sf"/>
</dbReference>
<organism evidence="8 9">
    <name type="scientific">Sphingomonas guangdongensis</name>
    <dbReference type="NCBI Taxonomy" id="1141890"/>
    <lineage>
        <taxon>Bacteria</taxon>
        <taxon>Pseudomonadati</taxon>
        <taxon>Pseudomonadota</taxon>
        <taxon>Alphaproteobacteria</taxon>
        <taxon>Sphingomonadales</taxon>
        <taxon>Sphingomonadaceae</taxon>
        <taxon>Sphingomonas</taxon>
    </lineage>
</organism>
<comment type="function">
    <text evidence="5">Methylates the class 1 translation termination release factors RF1/PrfA and RF2/PrfB on the glutamine residue of the universally conserved GGQ motif.</text>
</comment>
<dbReference type="EC" id="2.1.1.297" evidence="5"/>
<keyword evidence="3 5" id="KW-0949">S-adenosyl-L-methionine</keyword>
<feature type="binding site" evidence="5">
    <location>
        <position position="182"/>
    </location>
    <ligand>
        <name>S-adenosyl-L-methionine</name>
        <dbReference type="ChEBI" id="CHEBI:59789"/>
    </ligand>
</feature>
<dbReference type="InterPro" id="IPR040758">
    <property type="entry name" value="PrmC_N"/>
</dbReference>
<dbReference type="Gene3D" id="3.40.50.150">
    <property type="entry name" value="Vaccinia Virus protein VP39"/>
    <property type="match status" value="1"/>
</dbReference>
<dbReference type="InterPro" id="IPR002052">
    <property type="entry name" value="DNA_methylase_N6_adenine_CS"/>
</dbReference>
<evidence type="ECO:0000313" key="8">
    <source>
        <dbReference type="EMBL" id="SOB88349.1"/>
    </source>
</evidence>
<dbReference type="Gene3D" id="1.10.8.10">
    <property type="entry name" value="DNA helicase RuvA subunit, C-terminal domain"/>
    <property type="match status" value="1"/>
</dbReference>
<dbReference type="GO" id="GO:0003676">
    <property type="term" value="F:nucleic acid binding"/>
    <property type="evidence" value="ECO:0007669"/>
    <property type="project" value="InterPro"/>
</dbReference>
<dbReference type="GO" id="GO:0032259">
    <property type="term" value="P:methylation"/>
    <property type="evidence" value="ECO:0007669"/>
    <property type="project" value="UniProtKB-KW"/>
</dbReference>
<evidence type="ECO:0000256" key="5">
    <source>
        <dbReference type="HAMAP-Rule" id="MF_02126"/>
    </source>
</evidence>
<accession>A0A285R3Q9</accession>
<evidence type="ECO:0000259" key="7">
    <source>
        <dbReference type="Pfam" id="PF17827"/>
    </source>
</evidence>
<sequence length="271" mass="28188">MSVRAALTQATGGLADVSPTPRLDAELLMAHALGCTREAMILERLGDAAPDGFEDLVERRLLHEPIAYITGARDFWTITLQVAPGVLIPRADSETLIEAAVAHFRGTAGPRSVLDLGVGSGALLLAALAEWPQATGVGVDRSPDALRIARGNAERLGMAGRATIREGGWDGWGGPHNLILCNPPYIGLGEPLPSEVAAWEPSSALFAGADGLDDYRALAPLLRPQLARGGVACIEVGATQADAVQALLIAEGFTTASRPDLAGHARCIVAT</sequence>
<dbReference type="AlphaFoldDB" id="A0A285R3Q9"/>
<dbReference type="EMBL" id="OBMI01000004">
    <property type="protein sequence ID" value="SOB88349.1"/>
    <property type="molecule type" value="Genomic_DNA"/>
</dbReference>
<comment type="similarity">
    <text evidence="5">Belongs to the protein N5-glutamine methyltransferase family. PrmC subfamily.</text>
</comment>
<evidence type="ECO:0000259" key="6">
    <source>
        <dbReference type="Pfam" id="PF05175"/>
    </source>
</evidence>
<dbReference type="PANTHER" id="PTHR18895:SF74">
    <property type="entry name" value="MTRF1L RELEASE FACTOR GLUTAMINE METHYLTRANSFERASE"/>
    <property type="match status" value="1"/>
</dbReference>
<dbReference type="InterPro" id="IPR007848">
    <property type="entry name" value="Small_mtfrase_dom"/>
</dbReference>
<dbReference type="RefSeq" id="WP_097065238.1">
    <property type="nucleotide sequence ID" value="NZ_OBMI01000004.1"/>
</dbReference>
<dbReference type="SUPFAM" id="SSF53335">
    <property type="entry name" value="S-adenosyl-L-methionine-dependent methyltransferases"/>
    <property type="match status" value="1"/>
</dbReference>
<evidence type="ECO:0000256" key="2">
    <source>
        <dbReference type="ARBA" id="ARBA00022679"/>
    </source>
</evidence>
<feature type="domain" description="Release factor glutamine methyltransferase N-terminal" evidence="7">
    <location>
        <begin position="6"/>
        <end position="71"/>
    </location>
</feature>
<evidence type="ECO:0000313" key="9">
    <source>
        <dbReference type="Proteomes" id="UP000219494"/>
    </source>
</evidence>
<feature type="binding site" evidence="5">
    <location>
        <position position="169"/>
    </location>
    <ligand>
        <name>S-adenosyl-L-methionine</name>
        <dbReference type="ChEBI" id="CHEBI:59789"/>
    </ligand>
</feature>
<dbReference type="PROSITE" id="PS00092">
    <property type="entry name" value="N6_MTASE"/>
    <property type="match status" value="1"/>
</dbReference>
<dbReference type="InterPro" id="IPR004556">
    <property type="entry name" value="HemK-like"/>
</dbReference>
<feature type="domain" description="Methyltransferase small" evidence="6">
    <location>
        <begin position="110"/>
        <end position="185"/>
    </location>
</feature>
<feature type="binding site" evidence="5">
    <location>
        <begin position="182"/>
        <end position="185"/>
    </location>
    <ligand>
        <name>substrate</name>
    </ligand>
</feature>
<dbReference type="CDD" id="cd02440">
    <property type="entry name" value="AdoMet_MTases"/>
    <property type="match status" value="1"/>
</dbReference>
<protein>
    <recommendedName>
        <fullName evidence="5">Release factor glutamine methyltransferase</fullName>
        <shortName evidence="5">RF MTase</shortName>
        <ecNumber evidence="5">2.1.1.297</ecNumber>
    </recommendedName>
    <alternativeName>
        <fullName evidence="5">N5-glutamine methyltransferase PrmC</fullName>
    </alternativeName>
    <alternativeName>
        <fullName evidence="5">Protein-(glutamine-N5) MTase PrmC</fullName>
    </alternativeName>
    <alternativeName>
        <fullName evidence="5">Protein-glutamine N-methyltransferase PrmC</fullName>
    </alternativeName>
</protein>
<dbReference type="NCBIfam" id="TIGR03534">
    <property type="entry name" value="RF_mod_PrmC"/>
    <property type="match status" value="1"/>
</dbReference>
<dbReference type="PANTHER" id="PTHR18895">
    <property type="entry name" value="HEMK METHYLTRANSFERASE"/>
    <property type="match status" value="1"/>
</dbReference>